<comment type="similarity">
    <text evidence="3 8">Belongs to the aspartate/ornithine carbamoyltransferase superfamily. OTCase family.</text>
</comment>
<evidence type="ECO:0000256" key="3">
    <source>
        <dbReference type="ARBA" id="ARBA00007805"/>
    </source>
</evidence>
<dbReference type="EMBL" id="FORR01000005">
    <property type="protein sequence ID" value="SFJ14167.1"/>
    <property type="molecule type" value="Genomic_DNA"/>
</dbReference>
<feature type="binding site" evidence="8">
    <location>
        <position position="92"/>
    </location>
    <ligand>
        <name>carbamoyl phosphate</name>
        <dbReference type="ChEBI" id="CHEBI:58228"/>
    </ligand>
</feature>
<dbReference type="AlphaFoldDB" id="A0A1I3NYE6"/>
<feature type="domain" description="Aspartate/ornithine carbamoyltransferase Asp/Orn-binding" evidence="9">
    <location>
        <begin position="164"/>
        <end position="316"/>
    </location>
</feature>
<keyword evidence="12" id="KW-1185">Reference proteome</keyword>
<dbReference type="InterPro" id="IPR006130">
    <property type="entry name" value="Asp/Orn_carbamoylTrfase"/>
</dbReference>
<dbReference type="InterPro" id="IPR006132">
    <property type="entry name" value="Asp/Orn_carbamoyltranf_P-bd"/>
</dbReference>
<dbReference type="HAMAP" id="MF_01109">
    <property type="entry name" value="OTCase"/>
    <property type="match status" value="1"/>
</dbReference>
<evidence type="ECO:0000256" key="4">
    <source>
        <dbReference type="ARBA" id="ARBA00013007"/>
    </source>
</evidence>
<comment type="function">
    <text evidence="1">Reversibly catalyzes the transfer of the carbamoyl group from carbamoyl phosphate (CP) to the N(epsilon) atom of ornithine (ORN) to produce L-citrulline.</text>
</comment>
<feature type="binding site" evidence="8">
    <location>
        <begin position="143"/>
        <end position="146"/>
    </location>
    <ligand>
        <name>carbamoyl phosphate</name>
        <dbReference type="ChEBI" id="CHEBI:58228"/>
    </ligand>
</feature>
<evidence type="ECO:0000256" key="7">
    <source>
        <dbReference type="ARBA" id="ARBA00048772"/>
    </source>
</evidence>
<comment type="subcellular location">
    <subcellularLocation>
        <location evidence="8">Cytoplasm</location>
    </subcellularLocation>
</comment>
<proteinExistence type="inferred from homology"/>
<evidence type="ECO:0000256" key="1">
    <source>
        <dbReference type="ARBA" id="ARBA00003822"/>
    </source>
</evidence>
<dbReference type="SUPFAM" id="SSF53671">
    <property type="entry name" value="Aspartate/ornithine carbamoyltransferase"/>
    <property type="match status" value="1"/>
</dbReference>
<reference evidence="11 12" key="1">
    <citation type="submission" date="2016-10" db="EMBL/GenBank/DDBJ databases">
        <authorList>
            <person name="de Groot N.N."/>
        </authorList>
    </citation>
    <scope>NUCLEOTIDE SEQUENCE [LARGE SCALE GENOMIC DNA]</scope>
    <source>
        <strain evidence="11 12">DSM 44778</strain>
    </source>
</reference>
<name>A0A1I3NYE6_9BACL</name>
<feature type="binding site" evidence="8">
    <location>
        <position position="238"/>
    </location>
    <ligand>
        <name>L-ornithine</name>
        <dbReference type="ChEBI" id="CHEBI:46911"/>
    </ligand>
</feature>
<evidence type="ECO:0000256" key="2">
    <source>
        <dbReference type="ARBA" id="ARBA00004975"/>
    </source>
</evidence>
<evidence type="ECO:0000256" key="5">
    <source>
        <dbReference type="ARBA" id="ARBA00016634"/>
    </source>
</evidence>
<evidence type="ECO:0000313" key="11">
    <source>
        <dbReference type="EMBL" id="SFJ14167.1"/>
    </source>
</evidence>
<dbReference type="Gene3D" id="3.40.50.1370">
    <property type="entry name" value="Aspartate/ornithine carbamoyltransferase"/>
    <property type="match status" value="2"/>
</dbReference>
<dbReference type="GO" id="GO:0005737">
    <property type="term" value="C:cytoplasm"/>
    <property type="evidence" value="ECO:0007669"/>
    <property type="project" value="UniProtKB-SubCell"/>
</dbReference>
<comment type="pathway">
    <text evidence="2">Amino-acid biosynthesis; L-arginine biosynthesis; L-arginine from L-ornithine and carbamoyl phosphate: step 1/3.</text>
</comment>
<dbReference type="PANTHER" id="PTHR45753">
    <property type="entry name" value="ORNITHINE CARBAMOYLTRANSFERASE, MITOCHONDRIAL"/>
    <property type="match status" value="1"/>
</dbReference>
<feature type="binding site" evidence="8">
    <location>
        <position position="306"/>
    </location>
    <ligand>
        <name>carbamoyl phosphate</name>
        <dbReference type="ChEBI" id="CHEBI:58228"/>
    </ligand>
</feature>
<dbReference type="GO" id="GO:0004585">
    <property type="term" value="F:ornithine carbamoyltransferase activity"/>
    <property type="evidence" value="ECO:0007669"/>
    <property type="project" value="UniProtKB-UniRule"/>
</dbReference>
<feature type="binding site" evidence="8">
    <location>
        <begin position="242"/>
        <end position="243"/>
    </location>
    <ligand>
        <name>L-ornithine</name>
        <dbReference type="ChEBI" id="CHEBI:46911"/>
    </ligand>
</feature>
<evidence type="ECO:0000256" key="8">
    <source>
        <dbReference type="HAMAP-Rule" id="MF_01109"/>
    </source>
</evidence>
<dbReference type="Pfam" id="PF00185">
    <property type="entry name" value="OTCace"/>
    <property type="match status" value="1"/>
</dbReference>
<dbReference type="InterPro" id="IPR024904">
    <property type="entry name" value="OTCase_ArgI"/>
</dbReference>
<dbReference type="GO" id="GO:0042450">
    <property type="term" value="P:L-arginine biosynthetic process via ornithine"/>
    <property type="evidence" value="ECO:0007669"/>
    <property type="project" value="UniProtKB-UniRule"/>
</dbReference>
<dbReference type="PRINTS" id="PR00100">
    <property type="entry name" value="AOTCASE"/>
</dbReference>
<dbReference type="PANTHER" id="PTHR45753:SF3">
    <property type="entry name" value="ORNITHINE TRANSCARBAMYLASE, MITOCHONDRIAL"/>
    <property type="match status" value="1"/>
</dbReference>
<dbReference type="Proteomes" id="UP000199545">
    <property type="component" value="Unassembled WGS sequence"/>
</dbReference>
<dbReference type="InterPro" id="IPR002292">
    <property type="entry name" value="Orn/put_carbamltrans"/>
</dbReference>
<evidence type="ECO:0000259" key="10">
    <source>
        <dbReference type="Pfam" id="PF02729"/>
    </source>
</evidence>
<feature type="binding site" evidence="8">
    <location>
        <begin position="278"/>
        <end position="279"/>
    </location>
    <ligand>
        <name>carbamoyl phosphate</name>
        <dbReference type="ChEBI" id="CHEBI:58228"/>
    </ligand>
</feature>
<feature type="binding site" evidence="8">
    <location>
        <position position="116"/>
    </location>
    <ligand>
        <name>carbamoyl phosphate</name>
        <dbReference type="ChEBI" id="CHEBI:58228"/>
    </ligand>
</feature>
<dbReference type="RefSeq" id="WP_175482342.1">
    <property type="nucleotide sequence ID" value="NZ_FORR01000005.1"/>
</dbReference>
<dbReference type="STRING" id="46223.SAMN05421852_10517"/>
<accession>A0A1I3NYE6</accession>
<dbReference type="Pfam" id="PF02729">
    <property type="entry name" value="OTCace_N"/>
    <property type="match status" value="1"/>
</dbReference>
<evidence type="ECO:0000259" key="9">
    <source>
        <dbReference type="Pfam" id="PF00185"/>
    </source>
</evidence>
<dbReference type="EC" id="2.1.3.3" evidence="4 8"/>
<dbReference type="InterPro" id="IPR006131">
    <property type="entry name" value="Asp_carbamoyltransf_Asp/Orn-bd"/>
</dbReference>
<keyword evidence="8" id="KW-0963">Cytoplasm</keyword>
<dbReference type="NCBIfam" id="NF001986">
    <property type="entry name" value="PRK00779.1"/>
    <property type="match status" value="1"/>
</dbReference>
<feature type="binding site" evidence="8">
    <location>
        <position position="174"/>
    </location>
    <ligand>
        <name>L-ornithine</name>
        <dbReference type="ChEBI" id="CHEBI:46911"/>
    </ligand>
</feature>
<evidence type="ECO:0000256" key="6">
    <source>
        <dbReference type="ARBA" id="ARBA00022679"/>
    </source>
</evidence>
<protein>
    <recommendedName>
        <fullName evidence="5 8">Ornithine carbamoyltransferase</fullName>
        <shortName evidence="8">OTCase</shortName>
        <ecNumber evidence="4 8">2.1.3.3</ecNumber>
    </recommendedName>
</protein>
<keyword evidence="6 8" id="KW-0808">Transferase</keyword>
<dbReference type="GO" id="GO:0016597">
    <property type="term" value="F:amino acid binding"/>
    <property type="evidence" value="ECO:0007669"/>
    <property type="project" value="InterPro"/>
</dbReference>
<feature type="domain" description="Aspartate/ornithine carbamoyltransferase carbamoyl-P binding" evidence="10">
    <location>
        <begin position="16"/>
        <end position="156"/>
    </location>
</feature>
<feature type="binding site" evidence="8">
    <location>
        <begin position="65"/>
        <end position="68"/>
    </location>
    <ligand>
        <name>carbamoyl phosphate</name>
        <dbReference type="ChEBI" id="CHEBI:58228"/>
    </ligand>
</feature>
<dbReference type="FunFam" id="3.40.50.1370:FF:000008">
    <property type="entry name" value="Ornithine carbamoyltransferase"/>
    <property type="match status" value="1"/>
</dbReference>
<dbReference type="NCBIfam" id="TIGR00658">
    <property type="entry name" value="orni_carb_tr"/>
    <property type="match status" value="1"/>
</dbReference>
<evidence type="ECO:0000313" key="12">
    <source>
        <dbReference type="Proteomes" id="UP000199545"/>
    </source>
</evidence>
<dbReference type="PROSITE" id="PS00097">
    <property type="entry name" value="CARBAMOYLTRANSFERASE"/>
    <property type="match status" value="1"/>
</dbReference>
<dbReference type="PRINTS" id="PR00102">
    <property type="entry name" value="OTCASE"/>
</dbReference>
<gene>
    <name evidence="11" type="ORF">SAMN05421852_10517</name>
</gene>
<dbReference type="InterPro" id="IPR036901">
    <property type="entry name" value="Asp/Orn_carbamoylTrfase_sf"/>
</dbReference>
<dbReference type="GO" id="GO:0019240">
    <property type="term" value="P:citrulline biosynthetic process"/>
    <property type="evidence" value="ECO:0007669"/>
    <property type="project" value="TreeGrafter"/>
</dbReference>
<comment type="catalytic activity">
    <reaction evidence="7 8">
        <text>carbamoyl phosphate + L-ornithine = L-citrulline + phosphate + H(+)</text>
        <dbReference type="Rhea" id="RHEA:19513"/>
        <dbReference type="ChEBI" id="CHEBI:15378"/>
        <dbReference type="ChEBI" id="CHEBI:43474"/>
        <dbReference type="ChEBI" id="CHEBI:46911"/>
        <dbReference type="ChEBI" id="CHEBI:57743"/>
        <dbReference type="ChEBI" id="CHEBI:58228"/>
        <dbReference type="EC" id="2.1.3.3"/>
    </reaction>
</comment>
<organism evidence="11 12">
    <name type="scientific">Thermoflavimicrobium dichotomicum</name>
    <dbReference type="NCBI Taxonomy" id="46223"/>
    <lineage>
        <taxon>Bacteria</taxon>
        <taxon>Bacillati</taxon>
        <taxon>Bacillota</taxon>
        <taxon>Bacilli</taxon>
        <taxon>Bacillales</taxon>
        <taxon>Thermoactinomycetaceae</taxon>
        <taxon>Thermoflavimicrobium</taxon>
    </lineage>
</organism>
<sequence>MAVYSLDSVLQGLKGKDCLTLTDYTPEEIQALIKLAVKLKQEQKAGVKNTALQGKVLAMMFDKPSTRTRVSFAVGMAQLGGQFLELSSKEMQYGRGESLEDTARTLSGYVDAIMIRTFSQQMVEELAKHATVPVINGLTDLYHPCQALADLLTLMEEKGDLSRVKLAYVGDGNNVLHSLMHGAAAVGMTLTIATPKGYEPLPKVWDEIEKVAKQTGAQIQFYYDPMEAVKEADAIYTDVWASMGQEEEKEKRKKDFAEYQVNETLMKQAKADAIFMHCLPAYRGLEVTAEVIDGPQSVVFQQAENRLHAQKALLLSLLG</sequence>